<sequence length="37" mass="4292">MEPQGALAPQRIQTCYMKFLECTNHQTNFFTIQSSIN</sequence>
<organism evidence="1 2">
    <name type="scientific">Treponema primitia (strain ATCC BAA-887 / DSM 12427 / ZAS-2)</name>
    <dbReference type="NCBI Taxonomy" id="545694"/>
    <lineage>
        <taxon>Bacteria</taxon>
        <taxon>Pseudomonadati</taxon>
        <taxon>Spirochaetota</taxon>
        <taxon>Spirochaetia</taxon>
        <taxon>Spirochaetales</taxon>
        <taxon>Treponemataceae</taxon>
        <taxon>Treponema</taxon>
    </lineage>
</organism>
<gene>
    <name evidence="1" type="ordered locus">TREPR_2167</name>
</gene>
<reference evidence="1 2" key="2">
    <citation type="journal article" date="2011" name="ISME J.">
        <title>RNA-seq reveals cooperative metabolic interactions between two termite-gut spirochete species in co-culture.</title>
        <authorList>
            <person name="Rosenthal A.Z."/>
            <person name="Matson E.G."/>
            <person name="Eldar A."/>
            <person name="Leadbetter J.R."/>
        </authorList>
    </citation>
    <scope>NUCLEOTIDE SEQUENCE [LARGE SCALE GENOMIC DNA]</scope>
    <source>
        <strain evidence="2">ATCC BAA-887 / DSM 12427 / ZAS-2</strain>
    </source>
</reference>
<keyword evidence="2" id="KW-1185">Reference proteome</keyword>
<dbReference type="Proteomes" id="UP000009223">
    <property type="component" value="Chromosome"/>
</dbReference>
<dbReference type="KEGG" id="tpi:TREPR_2167"/>
<evidence type="ECO:0000313" key="1">
    <source>
        <dbReference type="EMBL" id="AEF83859.1"/>
    </source>
</evidence>
<reference evidence="2" key="1">
    <citation type="submission" date="2009-12" db="EMBL/GenBank/DDBJ databases">
        <title>Complete sequence of Treponema primitia strain ZAS-2.</title>
        <authorList>
            <person name="Tetu S.G."/>
            <person name="Matson E."/>
            <person name="Ren Q."/>
            <person name="Seshadri R."/>
            <person name="Elbourne L."/>
            <person name="Hassan K.A."/>
            <person name="Durkin A."/>
            <person name="Radune D."/>
            <person name="Mohamoud Y."/>
            <person name="Shay R."/>
            <person name="Jin S."/>
            <person name="Zhang X."/>
            <person name="Lucey K."/>
            <person name="Ballor N.R."/>
            <person name="Ottesen E."/>
            <person name="Rosenthal R."/>
            <person name="Allen A."/>
            <person name="Leadbetter J.R."/>
            <person name="Paulsen I.T."/>
        </authorList>
    </citation>
    <scope>NUCLEOTIDE SEQUENCE [LARGE SCALE GENOMIC DNA]</scope>
    <source>
        <strain evidence="2">ATCC BAA-887 / DSM 12427 / ZAS-2</strain>
    </source>
</reference>
<dbReference type="HOGENOM" id="CLU_3349934_0_0_12"/>
<dbReference type="AlphaFoldDB" id="F5YJ35"/>
<accession>F5YJ35</accession>
<evidence type="ECO:0000313" key="2">
    <source>
        <dbReference type="Proteomes" id="UP000009223"/>
    </source>
</evidence>
<name>F5YJ35_TREPZ</name>
<protein>
    <submittedName>
        <fullName evidence="1">Uncharacterized protein</fullName>
    </submittedName>
</protein>
<dbReference type="EMBL" id="CP001843">
    <property type="protein sequence ID" value="AEF83859.1"/>
    <property type="molecule type" value="Genomic_DNA"/>
</dbReference>
<proteinExistence type="predicted"/>